<reference evidence="11" key="5">
    <citation type="submission" date="2025-05" db="UniProtKB">
        <authorList>
            <consortium name="Ensembl"/>
        </authorList>
    </citation>
    <scope>IDENTIFICATION</scope>
</reference>
<evidence type="ECO:0000313" key="10">
    <source>
        <dbReference type="EMBL" id="SBP45761.1"/>
    </source>
</evidence>
<feature type="domain" description="Serpin" evidence="4">
    <location>
        <begin position="43"/>
        <end position="391"/>
    </location>
</feature>
<keyword evidence="3" id="KW-0732">Signal</keyword>
<keyword evidence="12" id="KW-1185">Reference proteome</keyword>
<dbReference type="RefSeq" id="XP_070404943.1">
    <property type="nucleotide sequence ID" value="XM_070548842.1"/>
</dbReference>
<evidence type="ECO:0000256" key="2">
    <source>
        <dbReference type="SAM" id="MobiDB-lite"/>
    </source>
</evidence>
<dbReference type="RefSeq" id="XP_070404940.1">
    <property type="nucleotide sequence ID" value="XM_070548839.1"/>
</dbReference>
<evidence type="ECO:0000313" key="5">
    <source>
        <dbReference type="EMBL" id="KAF7231132.1"/>
    </source>
</evidence>
<dbReference type="EMBL" id="JAAVVJ010000001">
    <property type="protein sequence ID" value="KAF7231134.1"/>
    <property type="molecule type" value="Genomic_DNA"/>
</dbReference>
<dbReference type="InterPro" id="IPR033835">
    <property type="entry name" value="PZI_serpin_dom"/>
</dbReference>
<dbReference type="Gene3D" id="3.30.497.10">
    <property type="entry name" value="Antithrombin, subunit I, domain 2"/>
    <property type="match status" value="1"/>
</dbReference>
<evidence type="ECO:0000256" key="1">
    <source>
        <dbReference type="RuleBase" id="RU000411"/>
    </source>
</evidence>
<comment type="similarity">
    <text evidence="1">Belongs to the serpin family.</text>
</comment>
<evidence type="ECO:0000313" key="9">
    <source>
        <dbReference type="EMBL" id="KAF7231136.1"/>
    </source>
</evidence>
<sequence>MTPSVHAVCRLFLLLLLRLGPVVPERLDPAVEDLVNRNADFGVRLYRAVSSRTDDNVFLCPLVLSAALVALLSGTGSSTRSQLLQGLTLVGLDPEVLPDQFRTLMDASTSIQQGVAIFPAQGLSVSPSYQDLVQTKFGGKVQSLFYAAVPEALDAINAWAQEQTGTQIQQVLSTLDPQTQLLVVSAASYQARFNPIFNQTFTQDERFYVNKYRVVMVPMMFRAGKFLLAYDRSLKAGVLKLPMADGVAMLAVLPDEITDITSVEEGVTSEKIQAWVQKLKKTKLEVQLPRFLLERSYSLKNIFQTLDITQVFQDDADFSNMGGANGVKLTEVCHKSVISVDDSRSDPSGAGSESTAFSTPPPRLTFNRPFIFIIYQESTGSLLFMGRVTNPTEK</sequence>
<dbReference type="GeneID" id="107377949"/>
<dbReference type="PRINTS" id="PR00780">
    <property type="entry name" value="LEUSERPINII"/>
</dbReference>
<dbReference type="InterPro" id="IPR023795">
    <property type="entry name" value="Serpin_CS"/>
</dbReference>
<dbReference type="GO" id="GO:0007596">
    <property type="term" value="P:blood coagulation"/>
    <property type="evidence" value="ECO:0007669"/>
    <property type="project" value="InterPro"/>
</dbReference>
<reference evidence="5" key="4">
    <citation type="submission" date="2020-03" db="EMBL/GenBank/DDBJ databases">
        <title>Intra-Species Differences in Population Size shape Life History and Genome Evolution.</title>
        <authorList>
            <person name="Willemsen D."/>
            <person name="Cui R."/>
            <person name="Valenzano D.R."/>
        </authorList>
    </citation>
    <scope>NUCLEOTIDE SEQUENCE</scope>
    <source>
        <strain evidence="5">GRZ</strain>
        <tissue evidence="5">Whole</tissue>
    </source>
</reference>
<dbReference type="PANTHER" id="PTHR11461">
    <property type="entry name" value="SERINE PROTEASE INHIBITOR, SERPIN"/>
    <property type="match status" value="1"/>
</dbReference>
<evidence type="ECO:0000313" key="7">
    <source>
        <dbReference type="EMBL" id="KAF7231134.1"/>
    </source>
</evidence>
<feature type="region of interest" description="Disordered" evidence="2">
    <location>
        <begin position="340"/>
        <end position="361"/>
    </location>
</feature>
<dbReference type="EMBL" id="JAAVVJ010000001">
    <property type="protein sequence ID" value="KAF7231133.1"/>
    <property type="molecule type" value="Genomic_DNA"/>
</dbReference>
<dbReference type="InterPro" id="IPR000215">
    <property type="entry name" value="Serpin_fam"/>
</dbReference>
<dbReference type="RefSeq" id="XP_070404944.1">
    <property type="nucleotide sequence ID" value="XM_070548843.1"/>
</dbReference>
<protein>
    <submittedName>
        <fullName evidence="10">Serpin peptidase inhibitor, clade A (Alpha-1 antiproteinase, antitrypsin), member 10a</fullName>
    </submittedName>
    <submittedName>
        <fullName evidence="8">Transcript variant X1</fullName>
    </submittedName>
    <submittedName>
        <fullName evidence="9">Transcript variant X2</fullName>
    </submittedName>
    <submittedName>
        <fullName evidence="5">Transcript variant X3</fullName>
    </submittedName>
    <submittedName>
        <fullName evidence="6">Transcript variant X4</fullName>
    </submittedName>
    <submittedName>
        <fullName evidence="7">Transcript variant X5</fullName>
    </submittedName>
</protein>
<dbReference type="Ensembl" id="ENSNFUT00015008523.1">
    <property type="protein sequence ID" value="ENSNFUP00015008103.1"/>
    <property type="gene ID" value="ENSNFUG00015003977.1"/>
</dbReference>
<dbReference type="Bgee" id="ENSNFUG00015003977">
    <property type="expression patterns" value="Expressed in brain and 3 other cell types or tissues"/>
</dbReference>
<dbReference type="EMBL" id="HAEJ01019526">
    <property type="protein sequence ID" value="SBS59983.1"/>
    <property type="molecule type" value="Transcribed_RNA"/>
</dbReference>
<dbReference type="Pfam" id="PF00079">
    <property type="entry name" value="Serpin"/>
    <property type="match status" value="1"/>
</dbReference>
<dbReference type="EMBL" id="HADY01007276">
    <property type="protein sequence ID" value="SBP45761.1"/>
    <property type="molecule type" value="Transcribed_RNA"/>
</dbReference>
<dbReference type="GO" id="GO:0005615">
    <property type="term" value="C:extracellular space"/>
    <property type="evidence" value="ECO:0007669"/>
    <property type="project" value="InterPro"/>
</dbReference>
<dbReference type="EMBL" id="JAAVVJ010000001">
    <property type="protein sequence ID" value="KAF7231135.1"/>
    <property type="molecule type" value="Genomic_DNA"/>
</dbReference>
<dbReference type="OMA" id="LTQVYHK"/>
<dbReference type="RefSeq" id="XP_070404942.1">
    <property type="nucleotide sequence ID" value="XM_070548841.1"/>
</dbReference>
<dbReference type="SUPFAM" id="SSF56574">
    <property type="entry name" value="Serpins"/>
    <property type="match status" value="1"/>
</dbReference>
<dbReference type="InterPro" id="IPR023796">
    <property type="entry name" value="Serpin_dom"/>
</dbReference>
<dbReference type="GeneTree" id="ENSGT00940000159462"/>
<name>A0A1A7ZTY2_NOTFU</name>
<dbReference type="Gene3D" id="2.30.39.10">
    <property type="entry name" value="Alpha-1-antitrypsin, domain 1"/>
    <property type="match status" value="1"/>
</dbReference>
<evidence type="ECO:0000313" key="12">
    <source>
        <dbReference type="Proteomes" id="UP000694548"/>
    </source>
</evidence>
<accession>A0A1A7ZTY2</accession>
<evidence type="ECO:0000313" key="11">
    <source>
        <dbReference type="Ensembl" id="ENSNFUP00015008103.1"/>
    </source>
</evidence>
<reference evidence="10" key="3">
    <citation type="submission" date="2016-06" db="EMBL/GenBank/DDBJ databases">
        <title>The genome of a short-lived fish provides insights into sex chromosome evolution and the genetic control of aging.</title>
        <authorList>
            <person name="Reichwald K."/>
            <person name="Felder M."/>
            <person name="Petzold A."/>
            <person name="Koch P."/>
            <person name="Groth M."/>
            <person name="Platzer M."/>
        </authorList>
    </citation>
    <scope>NUCLEOTIDE SEQUENCE</scope>
    <source>
        <tissue evidence="10">Brain</tissue>
    </source>
</reference>
<dbReference type="EMBL" id="JAAVVJ010000001">
    <property type="protein sequence ID" value="KAF7231132.1"/>
    <property type="molecule type" value="Genomic_DNA"/>
</dbReference>
<dbReference type="SMART" id="SM00093">
    <property type="entry name" value="SERPIN"/>
    <property type="match status" value="1"/>
</dbReference>
<dbReference type="PROSITE" id="PS00284">
    <property type="entry name" value="SERPIN"/>
    <property type="match status" value="1"/>
</dbReference>
<gene>
    <name evidence="10" type="primary">SERPINA10A</name>
    <name evidence="5" type="ORF">G4P62_004549</name>
</gene>
<evidence type="ECO:0000259" key="4">
    <source>
        <dbReference type="SMART" id="SM00093"/>
    </source>
</evidence>
<evidence type="ECO:0000256" key="3">
    <source>
        <dbReference type="SAM" id="SignalP"/>
    </source>
</evidence>
<organism evidence="10">
    <name type="scientific">Nothobranchius furzeri</name>
    <name type="common">Turquoise killifish</name>
    <dbReference type="NCBI Taxonomy" id="105023"/>
    <lineage>
        <taxon>Eukaryota</taxon>
        <taxon>Metazoa</taxon>
        <taxon>Chordata</taxon>
        <taxon>Craniata</taxon>
        <taxon>Vertebrata</taxon>
        <taxon>Euteleostomi</taxon>
        <taxon>Actinopterygii</taxon>
        <taxon>Neopterygii</taxon>
        <taxon>Teleostei</taxon>
        <taxon>Neoteleostei</taxon>
        <taxon>Acanthomorphata</taxon>
        <taxon>Ovalentaria</taxon>
        <taxon>Atherinomorphae</taxon>
        <taxon>Cyprinodontiformes</taxon>
        <taxon>Nothobranchiidae</taxon>
        <taxon>Nothobranchius</taxon>
    </lineage>
</organism>
<reference evidence="10" key="2">
    <citation type="submission" date="2016-05" db="EMBL/GenBank/DDBJ databases">
        <authorList>
            <person name="Lavstsen T."/>
            <person name="Jespersen J.S."/>
        </authorList>
    </citation>
    <scope>NUCLEOTIDE SEQUENCE</scope>
    <source>
        <tissue evidence="10">Brain</tissue>
    </source>
</reference>
<evidence type="ECO:0000313" key="8">
    <source>
        <dbReference type="EMBL" id="KAF7231135.1"/>
    </source>
</evidence>
<dbReference type="Proteomes" id="UP000822369">
    <property type="component" value="Chromosome 1"/>
</dbReference>
<dbReference type="InterPro" id="IPR042178">
    <property type="entry name" value="Serpin_sf_1"/>
</dbReference>
<dbReference type="AlphaFoldDB" id="A0A1A7ZTY2"/>
<dbReference type="Proteomes" id="UP000694548">
    <property type="component" value="Chromosome sgr04"/>
</dbReference>
<dbReference type="KEGG" id="nfu:107377949"/>
<feature type="chain" id="PRO_5015055259" evidence="3">
    <location>
        <begin position="25"/>
        <end position="394"/>
    </location>
</feature>
<evidence type="ECO:0000313" key="6">
    <source>
        <dbReference type="EMBL" id="KAF7231133.1"/>
    </source>
</evidence>
<dbReference type="PANTHER" id="PTHR11461:SF191">
    <property type="entry name" value="PROTEIN Z-DEPENDENT PROTEASE INHIBITOR"/>
    <property type="match status" value="1"/>
</dbReference>
<proteinExistence type="inferred from homology"/>
<dbReference type="GO" id="GO:0004867">
    <property type="term" value="F:serine-type endopeptidase inhibitor activity"/>
    <property type="evidence" value="ECO:0007669"/>
    <property type="project" value="InterPro"/>
</dbReference>
<dbReference type="CDD" id="cd02055">
    <property type="entry name" value="serpinA10_PZI"/>
    <property type="match status" value="1"/>
</dbReference>
<dbReference type="InterPro" id="IPR042185">
    <property type="entry name" value="Serpin_sf_2"/>
</dbReference>
<dbReference type="RefSeq" id="XP_070404941.1">
    <property type="nucleotide sequence ID" value="XM_070548840.1"/>
</dbReference>
<dbReference type="EMBL" id="JAAVVJ010000001">
    <property type="protein sequence ID" value="KAF7231136.1"/>
    <property type="molecule type" value="Genomic_DNA"/>
</dbReference>
<dbReference type="InterPro" id="IPR036186">
    <property type="entry name" value="Serpin_sf"/>
</dbReference>
<feature type="signal peptide" evidence="3">
    <location>
        <begin position="1"/>
        <end position="24"/>
    </location>
</feature>
<reference evidence="11" key="1">
    <citation type="submission" date="2014-08" db="EMBL/GenBank/DDBJ databases">
        <authorList>
            <person name="Senf B."/>
            <person name="Petzold A."/>
            <person name="Downie B.R."/>
            <person name="Koch P."/>
            <person name="Platzer M."/>
        </authorList>
    </citation>
    <scope>NUCLEOTIDE SEQUENCE [LARGE SCALE GENOMIC DNA]</scope>
    <source>
        <strain evidence="11">GRZ</strain>
    </source>
</reference>
<dbReference type="RefSeq" id="XP_070404939.1">
    <property type="nucleotide sequence ID" value="XM_070548838.1"/>
</dbReference>